<keyword evidence="1" id="KW-0812">Transmembrane</keyword>
<dbReference type="PANTHER" id="PTHR30273:SF2">
    <property type="entry name" value="PROTEIN FECR"/>
    <property type="match status" value="1"/>
</dbReference>
<dbReference type="PIRSF" id="PIRSF018266">
    <property type="entry name" value="FecR"/>
    <property type="match status" value="1"/>
</dbReference>
<keyword evidence="1" id="KW-1133">Transmembrane helix</keyword>
<organism evidence="4 5">
    <name type="scientific">Chitinophaga agrisoli</name>
    <dbReference type="NCBI Taxonomy" id="2607653"/>
    <lineage>
        <taxon>Bacteria</taxon>
        <taxon>Pseudomonadati</taxon>
        <taxon>Bacteroidota</taxon>
        <taxon>Chitinophagia</taxon>
        <taxon>Chitinophagales</taxon>
        <taxon>Chitinophagaceae</taxon>
        <taxon>Chitinophaga</taxon>
    </lineage>
</organism>
<dbReference type="RefSeq" id="WP_149841567.1">
    <property type="nucleotide sequence ID" value="NZ_VUOC01000004.1"/>
</dbReference>
<accession>A0A5B2VQI1</accession>
<dbReference type="InterPro" id="IPR012373">
    <property type="entry name" value="Ferrdict_sens_TM"/>
</dbReference>
<reference evidence="4 5" key="1">
    <citation type="submission" date="2019-09" db="EMBL/GenBank/DDBJ databases">
        <title>Chitinophaga ginsengihumi sp. nov., isolated from soil of ginseng rhizosphere.</title>
        <authorList>
            <person name="Lee J."/>
        </authorList>
    </citation>
    <scope>NUCLEOTIDE SEQUENCE [LARGE SCALE GENOMIC DNA]</scope>
    <source>
        <strain evidence="4 5">BN140078</strain>
    </source>
</reference>
<dbReference type="AlphaFoldDB" id="A0A5B2VQI1"/>
<proteinExistence type="predicted"/>
<evidence type="ECO:0000313" key="5">
    <source>
        <dbReference type="Proteomes" id="UP000324611"/>
    </source>
</evidence>
<name>A0A5B2VQI1_9BACT</name>
<sequence length="349" mass="40141">MTFRDYTTEEFLQHPVFRQWVLEQDPDAARFWEQWMQAYPEKRQDLFKARDLLLLIGGHAPAPQDQQQTWEKIQESISIANQHMPVSGRLVPMPGLPRSKKSRLRRWMPYAAILTGVLIAAYAIFLFYGAGTVRYATVMGEQKTIELPDHSVVKLNVNSTLHFAKDWNKKGPREVWLRGEAYFTVRHERDNRRFIVHTNDVNIQVVGTEFNVNTRRVQTQVVLNNGVVQLTLKESKSEAAITMKPGDMVTYSAATASLTNKRVNPDEYASWRRRVLIFNDAPVTEVIKSLQDNLGIIIQLEDESIGRQTFTGNISIDDIKVFFKTLERSFNIHIEQTGENTYVISSIQG</sequence>
<dbReference type="InterPro" id="IPR006860">
    <property type="entry name" value="FecR"/>
</dbReference>
<keyword evidence="1" id="KW-0472">Membrane</keyword>
<evidence type="ECO:0000313" key="4">
    <source>
        <dbReference type="EMBL" id="KAA2240389.1"/>
    </source>
</evidence>
<gene>
    <name evidence="4" type="ORF">F0L74_29995</name>
</gene>
<dbReference type="GO" id="GO:0016989">
    <property type="term" value="F:sigma factor antagonist activity"/>
    <property type="evidence" value="ECO:0007669"/>
    <property type="project" value="TreeGrafter"/>
</dbReference>
<dbReference type="Proteomes" id="UP000324611">
    <property type="component" value="Unassembled WGS sequence"/>
</dbReference>
<keyword evidence="5" id="KW-1185">Reference proteome</keyword>
<feature type="domain" description="Protein FecR C-terminal" evidence="3">
    <location>
        <begin position="276"/>
        <end position="342"/>
    </location>
</feature>
<protein>
    <submittedName>
        <fullName evidence="4">DUF4974 domain-containing protein</fullName>
    </submittedName>
</protein>
<evidence type="ECO:0000259" key="3">
    <source>
        <dbReference type="Pfam" id="PF16344"/>
    </source>
</evidence>
<feature type="transmembrane region" description="Helical" evidence="1">
    <location>
        <begin position="107"/>
        <end position="128"/>
    </location>
</feature>
<dbReference type="PANTHER" id="PTHR30273">
    <property type="entry name" value="PERIPLASMIC SIGNAL SENSOR AND SIGMA FACTOR ACTIVATOR FECR-RELATED"/>
    <property type="match status" value="1"/>
</dbReference>
<dbReference type="InterPro" id="IPR032508">
    <property type="entry name" value="FecR_C"/>
</dbReference>
<dbReference type="EMBL" id="VUOC01000004">
    <property type="protein sequence ID" value="KAA2240389.1"/>
    <property type="molecule type" value="Genomic_DNA"/>
</dbReference>
<dbReference type="Gene3D" id="2.60.120.1440">
    <property type="match status" value="1"/>
</dbReference>
<feature type="domain" description="FecR protein" evidence="2">
    <location>
        <begin position="134"/>
        <end position="228"/>
    </location>
</feature>
<evidence type="ECO:0000256" key="1">
    <source>
        <dbReference type="SAM" id="Phobius"/>
    </source>
</evidence>
<evidence type="ECO:0000259" key="2">
    <source>
        <dbReference type="Pfam" id="PF04773"/>
    </source>
</evidence>
<dbReference type="Gene3D" id="3.55.50.30">
    <property type="match status" value="1"/>
</dbReference>
<comment type="caution">
    <text evidence="4">The sequence shown here is derived from an EMBL/GenBank/DDBJ whole genome shotgun (WGS) entry which is preliminary data.</text>
</comment>
<reference evidence="4 5" key="2">
    <citation type="submission" date="2019-09" db="EMBL/GenBank/DDBJ databases">
        <authorList>
            <person name="Jin C."/>
        </authorList>
    </citation>
    <scope>NUCLEOTIDE SEQUENCE [LARGE SCALE GENOMIC DNA]</scope>
    <source>
        <strain evidence="4 5">BN140078</strain>
    </source>
</reference>
<dbReference type="Pfam" id="PF16344">
    <property type="entry name" value="FecR_C"/>
    <property type="match status" value="1"/>
</dbReference>
<dbReference type="Pfam" id="PF04773">
    <property type="entry name" value="FecR"/>
    <property type="match status" value="1"/>
</dbReference>